<dbReference type="AlphaFoldDB" id="A0A2W5AC91"/>
<dbReference type="Gene3D" id="2.120.10.30">
    <property type="entry name" value="TolB, C-terminal domain"/>
    <property type="match status" value="1"/>
</dbReference>
<organism evidence="5 6">
    <name type="scientific">Sphingomonas sanxanigenens</name>
    <dbReference type="NCBI Taxonomy" id="397260"/>
    <lineage>
        <taxon>Bacteria</taxon>
        <taxon>Pseudomonadati</taxon>
        <taxon>Pseudomonadota</taxon>
        <taxon>Alphaproteobacteria</taxon>
        <taxon>Sphingomonadales</taxon>
        <taxon>Sphingomonadaceae</taxon>
        <taxon>Sphingomonas</taxon>
    </lineage>
</organism>
<gene>
    <name evidence="5" type="ORF">DI623_00215</name>
</gene>
<comment type="caution">
    <text evidence="5">The sequence shown here is derived from an EMBL/GenBank/DDBJ whole genome shotgun (WGS) entry which is preliminary data.</text>
</comment>
<protein>
    <submittedName>
        <fullName evidence="5">Gluconolaconase</fullName>
    </submittedName>
</protein>
<name>A0A2W5AC91_9SPHN</name>
<keyword evidence="3" id="KW-0479">Metal-binding</keyword>
<dbReference type="Pfam" id="PF08450">
    <property type="entry name" value="SGL"/>
    <property type="match status" value="1"/>
</dbReference>
<dbReference type="InterPro" id="IPR013658">
    <property type="entry name" value="SGL"/>
</dbReference>
<feature type="binding site" evidence="3">
    <location>
        <position position="101"/>
    </location>
    <ligand>
        <name>substrate</name>
    </ligand>
</feature>
<dbReference type="GO" id="GO:0004341">
    <property type="term" value="F:gluconolactonase activity"/>
    <property type="evidence" value="ECO:0007669"/>
    <property type="project" value="TreeGrafter"/>
</dbReference>
<feature type="binding site" evidence="3">
    <location>
        <position position="198"/>
    </location>
    <ligand>
        <name>a divalent metal cation</name>
        <dbReference type="ChEBI" id="CHEBI:60240"/>
    </ligand>
</feature>
<dbReference type="EMBL" id="QFNN01000001">
    <property type="protein sequence ID" value="PZO92224.1"/>
    <property type="molecule type" value="Genomic_DNA"/>
</dbReference>
<evidence type="ECO:0000259" key="4">
    <source>
        <dbReference type="Pfam" id="PF08450"/>
    </source>
</evidence>
<evidence type="ECO:0000256" key="1">
    <source>
        <dbReference type="ARBA" id="ARBA00008853"/>
    </source>
</evidence>
<comment type="cofactor">
    <cofactor evidence="3">
        <name>Zn(2+)</name>
        <dbReference type="ChEBI" id="CHEBI:29105"/>
    </cofactor>
    <text evidence="3">Binds 1 divalent metal cation per subunit.</text>
</comment>
<reference evidence="5 6" key="1">
    <citation type="submission" date="2017-08" db="EMBL/GenBank/DDBJ databases">
        <title>Infants hospitalized years apart are colonized by the same room-sourced microbial strains.</title>
        <authorList>
            <person name="Brooks B."/>
            <person name="Olm M.R."/>
            <person name="Firek B.A."/>
            <person name="Baker R."/>
            <person name="Thomas B.C."/>
            <person name="Morowitz M.J."/>
            <person name="Banfield J.F."/>
        </authorList>
    </citation>
    <scope>NUCLEOTIDE SEQUENCE [LARGE SCALE GENOMIC DNA]</scope>
    <source>
        <strain evidence="5">S2_018_000_R2_101</strain>
    </source>
</reference>
<comment type="similarity">
    <text evidence="1">Belongs to the SMP-30/CGR1 family.</text>
</comment>
<feature type="domain" description="SMP-30/Gluconolactonase/LRE-like region" evidence="4">
    <location>
        <begin position="16"/>
        <end position="257"/>
    </location>
</feature>
<evidence type="ECO:0000313" key="6">
    <source>
        <dbReference type="Proteomes" id="UP000249066"/>
    </source>
</evidence>
<dbReference type="GO" id="GO:0019853">
    <property type="term" value="P:L-ascorbic acid biosynthetic process"/>
    <property type="evidence" value="ECO:0007669"/>
    <property type="project" value="TreeGrafter"/>
</dbReference>
<proteinExistence type="inferred from homology"/>
<sequence length="291" mass="30823">MTAGAAERVARVGATLGEGPAWVGGEQALWFVDIKEHRIHRFDPASGALDRWDAGDQVGWILPRARGGFLVGLKGGIHSFDPASGSIAPVAAVEPHYPGNRLNDATTDAAGRIWLGTMDDAEEALTGHFHIFANGALRESGLPPVSITNGPAFSPDGRTLYHTDTLGRMIYATEAHDDGTLGATRLFARIEDKAGYPDGPVVDAEGHLWTGLFFGWGVRRYAPDGRLIETVGLPTSNVTKIAFGGPDLRTAYVTTARKGLDQKALAEQPEAGDLFAFAVDAPGLPLTPAAF</sequence>
<dbReference type="InterPro" id="IPR005511">
    <property type="entry name" value="SMP-30"/>
</dbReference>
<keyword evidence="3" id="KW-0862">Zinc</keyword>
<dbReference type="PANTHER" id="PTHR10907:SF47">
    <property type="entry name" value="REGUCALCIN"/>
    <property type="match status" value="1"/>
</dbReference>
<dbReference type="SUPFAM" id="SSF63829">
    <property type="entry name" value="Calcium-dependent phosphotriesterase"/>
    <property type="match status" value="1"/>
</dbReference>
<feature type="active site" description="Proton donor/acceptor" evidence="2">
    <location>
        <position position="198"/>
    </location>
</feature>
<evidence type="ECO:0000256" key="3">
    <source>
        <dbReference type="PIRSR" id="PIRSR605511-2"/>
    </source>
</evidence>
<dbReference type="InterPro" id="IPR011042">
    <property type="entry name" value="6-blade_b-propeller_TolB-like"/>
</dbReference>
<dbReference type="PANTHER" id="PTHR10907">
    <property type="entry name" value="REGUCALCIN"/>
    <property type="match status" value="1"/>
</dbReference>
<accession>A0A2W5AC91</accession>
<feature type="binding site" evidence="3">
    <location>
        <position position="149"/>
    </location>
    <ligand>
        <name>a divalent metal cation</name>
        <dbReference type="ChEBI" id="CHEBI:60240"/>
    </ligand>
</feature>
<dbReference type="PRINTS" id="PR01790">
    <property type="entry name" value="SMP30FAMILY"/>
</dbReference>
<feature type="binding site" evidence="3">
    <location>
        <position position="103"/>
    </location>
    <ligand>
        <name>substrate</name>
    </ligand>
</feature>
<feature type="binding site" evidence="3">
    <location>
        <position position="18"/>
    </location>
    <ligand>
        <name>a divalent metal cation</name>
        <dbReference type="ChEBI" id="CHEBI:60240"/>
    </ligand>
</feature>
<evidence type="ECO:0000256" key="2">
    <source>
        <dbReference type="PIRSR" id="PIRSR605511-1"/>
    </source>
</evidence>
<dbReference type="Proteomes" id="UP000249066">
    <property type="component" value="Unassembled WGS sequence"/>
</dbReference>
<dbReference type="GO" id="GO:0005509">
    <property type="term" value="F:calcium ion binding"/>
    <property type="evidence" value="ECO:0007669"/>
    <property type="project" value="TreeGrafter"/>
</dbReference>
<evidence type="ECO:0000313" key="5">
    <source>
        <dbReference type="EMBL" id="PZO92224.1"/>
    </source>
</evidence>